<dbReference type="Proteomes" id="UP001157502">
    <property type="component" value="Chromosome 6"/>
</dbReference>
<comment type="caution">
    <text evidence="1">The sequence shown here is derived from an EMBL/GenBank/DDBJ whole genome shotgun (WGS) entry which is preliminary data.</text>
</comment>
<name>A0ACC2H1Z9_DALPE</name>
<protein>
    <submittedName>
        <fullName evidence="1">Uncharacterized protein</fullName>
    </submittedName>
</protein>
<dbReference type="EMBL" id="CM055733">
    <property type="protein sequence ID" value="KAJ8010064.1"/>
    <property type="molecule type" value="Genomic_DNA"/>
</dbReference>
<evidence type="ECO:0000313" key="2">
    <source>
        <dbReference type="Proteomes" id="UP001157502"/>
    </source>
</evidence>
<sequence>MLIQLNLEEELAAQAMTVYLVWNDSGQVDGIVIGGSTVLNHLGDLSRACCYLLGLTYALDLKCPKTLKYMFESAEERHYNMCHSQACAIVEHTIGLFKGRWRCLDSSGGRLMYTPEKTPLHLQDVYAEDTAVAGGLRRTCCEDTGPRRMFSCSTQNHWPR</sequence>
<gene>
    <name evidence="1" type="ORF">DPEC_G00071100</name>
</gene>
<reference evidence="1" key="1">
    <citation type="submission" date="2021-05" db="EMBL/GenBank/DDBJ databases">
        <authorList>
            <person name="Pan Q."/>
            <person name="Jouanno E."/>
            <person name="Zahm M."/>
            <person name="Klopp C."/>
            <person name="Cabau C."/>
            <person name="Louis A."/>
            <person name="Berthelot C."/>
            <person name="Parey E."/>
            <person name="Roest Crollius H."/>
            <person name="Montfort J."/>
            <person name="Robinson-Rechavi M."/>
            <person name="Bouchez O."/>
            <person name="Lampietro C."/>
            <person name="Lopez Roques C."/>
            <person name="Donnadieu C."/>
            <person name="Postlethwait J."/>
            <person name="Bobe J."/>
            <person name="Dillon D."/>
            <person name="Chandos A."/>
            <person name="von Hippel F."/>
            <person name="Guiguen Y."/>
        </authorList>
    </citation>
    <scope>NUCLEOTIDE SEQUENCE</scope>
    <source>
        <strain evidence="1">YG-Jan2019</strain>
    </source>
</reference>
<evidence type="ECO:0000313" key="1">
    <source>
        <dbReference type="EMBL" id="KAJ8010064.1"/>
    </source>
</evidence>
<organism evidence="1 2">
    <name type="scientific">Dallia pectoralis</name>
    <name type="common">Alaska blackfish</name>
    <dbReference type="NCBI Taxonomy" id="75939"/>
    <lineage>
        <taxon>Eukaryota</taxon>
        <taxon>Metazoa</taxon>
        <taxon>Chordata</taxon>
        <taxon>Craniata</taxon>
        <taxon>Vertebrata</taxon>
        <taxon>Euteleostomi</taxon>
        <taxon>Actinopterygii</taxon>
        <taxon>Neopterygii</taxon>
        <taxon>Teleostei</taxon>
        <taxon>Protacanthopterygii</taxon>
        <taxon>Esociformes</taxon>
        <taxon>Umbridae</taxon>
        <taxon>Dallia</taxon>
    </lineage>
</organism>
<accession>A0ACC2H1Z9</accession>
<keyword evidence="2" id="KW-1185">Reference proteome</keyword>
<proteinExistence type="predicted"/>